<gene>
    <name evidence="1" type="ORF">PVAND_008090</name>
</gene>
<evidence type="ECO:0000313" key="2">
    <source>
        <dbReference type="Proteomes" id="UP001107558"/>
    </source>
</evidence>
<dbReference type="Proteomes" id="UP001107558">
    <property type="component" value="Chromosome 2"/>
</dbReference>
<organism evidence="1 2">
    <name type="scientific">Polypedilum vanderplanki</name>
    <name type="common">Sleeping chironomid midge</name>
    <dbReference type="NCBI Taxonomy" id="319348"/>
    <lineage>
        <taxon>Eukaryota</taxon>
        <taxon>Metazoa</taxon>
        <taxon>Ecdysozoa</taxon>
        <taxon>Arthropoda</taxon>
        <taxon>Hexapoda</taxon>
        <taxon>Insecta</taxon>
        <taxon>Pterygota</taxon>
        <taxon>Neoptera</taxon>
        <taxon>Endopterygota</taxon>
        <taxon>Diptera</taxon>
        <taxon>Nematocera</taxon>
        <taxon>Chironomoidea</taxon>
        <taxon>Chironomidae</taxon>
        <taxon>Chironominae</taxon>
        <taxon>Polypedilum</taxon>
        <taxon>Polypedilum</taxon>
    </lineage>
</organism>
<proteinExistence type="predicted"/>
<reference evidence="1" key="1">
    <citation type="submission" date="2021-03" db="EMBL/GenBank/DDBJ databases">
        <title>Chromosome level genome of the anhydrobiotic midge Polypedilum vanderplanki.</title>
        <authorList>
            <person name="Yoshida Y."/>
            <person name="Kikawada T."/>
            <person name="Gusev O."/>
        </authorList>
    </citation>
    <scope>NUCLEOTIDE SEQUENCE</scope>
    <source>
        <strain evidence="1">NIAS01</strain>
        <tissue evidence="1">Whole body or cell culture</tissue>
    </source>
</reference>
<accession>A0A9J6C964</accession>
<evidence type="ECO:0000313" key="1">
    <source>
        <dbReference type="EMBL" id="KAG5678416.1"/>
    </source>
</evidence>
<dbReference type="AlphaFoldDB" id="A0A9J6C964"/>
<keyword evidence="2" id="KW-1185">Reference proteome</keyword>
<comment type="caution">
    <text evidence="1">The sequence shown here is derived from an EMBL/GenBank/DDBJ whole genome shotgun (WGS) entry which is preliminary data.</text>
</comment>
<protein>
    <submittedName>
        <fullName evidence="1">Uncharacterized protein</fullName>
    </submittedName>
</protein>
<dbReference type="EMBL" id="JADBJN010000002">
    <property type="protein sequence ID" value="KAG5678416.1"/>
    <property type="molecule type" value="Genomic_DNA"/>
</dbReference>
<name>A0A9J6C964_POLVA</name>
<sequence length="68" mass="7790">MPKINIKKKIPLRQTQIKLKTNQILSMQKTIDRSLLTSSGIGEASVYHALVVIFLGELEYILFTKFLK</sequence>